<evidence type="ECO:0000256" key="7">
    <source>
        <dbReference type="ARBA" id="ARBA00023239"/>
    </source>
</evidence>
<keyword evidence="5" id="KW-0238">DNA-binding</keyword>
<keyword evidence="4" id="KW-0378">Hydrolase</keyword>
<dbReference type="GO" id="GO:0003906">
    <property type="term" value="F:DNA-(apurinic or apyrimidinic site) endonuclease activity"/>
    <property type="evidence" value="ECO:0007669"/>
    <property type="project" value="InterPro"/>
</dbReference>
<dbReference type="KEGG" id="mgik:GO620_000230"/>
<evidence type="ECO:0000256" key="5">
    <source>
        <dbReference type="ARBA" id="ARBA00023125"/>
    </source>
</evidence>
<evidence type="ECO:0000256" key="9">
    <source>
        <dbReference type="ARBA" id="ARBA00023295"/>
    </source>
</evidence>
<evidence type="ECO:0000313" key="11">
    <source>
        <dbReference type="EMBL" id="QQL49913.1"/>
    </source>
</evidence>
<dbReference type="GO" id="GO:0016829">
    <property type="term" value="F:lyase activity"/>
    <property type="evidence" value="ECO:0007669"/>
    <property type="project" value="UniProtKB-KW"/>
</dbReference>
<dbReference type="PROSITE" id="PS51068">
    <property type="entry name" value="FPG_CAT"/>
    <property type="match status" value="1"/>
</dbReference>
<evidence type="ECO:0000256" key="2">
    <source>
        <dbReference type="ARBA" id="ARBA00009409"/>
    </source>
</evidence>
<dbReference type="SUPFAM" id="SSF46946">
    <property type="entry name" value="S13-like H2TH domain"/>
    <property type="match status" value="1"/>
</dbReference>
<dbReference type="Pfam" id="PF06831">
    <property type="entry name" value="H2TH"/>
    <property type="match status" value="1"/>
</dbReference>
<dbReference type="GO" id="GO:0003684">
    <property type="term" value="F:damaged DNA binding"/>
    <property type="evidence" value="ECO:0007669"/>
    <property type="project" value="InterPro"/>
</dbReference>
<dbReference type="Gene3D" id="3.20.190.10">
    <property type="entry name" value="MutM-like, N-terminal"/>
    <property type="match status" value="1"/>
</dbReference>
<dbReference type="GO" id="GO:0008270">
    <property type="term" value="F:zinc ion binding"/>
    <property type="evidence" value="ECO:0007669"/>
    <property type="project" value="InterPro"/>
</dbReference>
<dbReference type="GO" id="GO:0034039">
    <property type="term" value="F:8-oxo-7,8-dihydroguanine DNA N-glycosylase activity"/>
    <property type="evidence" value="ECO:0007669"/>
    <property type="project" value="TreeGrafter"/>
</dbReference>
<proteinExistence type="inferred from homology"/>
<keyword evidence="7" id="KW-0456">Lyase</keyword>
<dbReference type="InterPro" id="IPR012319">
    <property type="entry name" value="FPG_cat"/>
</dbReference>
<gene>
    <name evidence="11" type="ORF">GO620_000230</name>
</gene>
<evidence type="ECO:0000256" key="3">
    <source>
        <dbReference type="ARBA" id="ARBA00022763"/>
    </source>
</evidence>
<dbReference type="Pfam" id="PF01149">
    <property type="entry name" value="Fapy_DNA_glyco"/>
    <property type="match status" value="1"/>
</dbReference>
<accession>A0A6I4HZS9</accession>
<keyword evidence="12" id="KW-1185">Reference proteome</keyword>
<evidence type="ECO:0000313" key="12">
    <source>
        <dbReference type="Proteomes" id="UP000429232"/>
    </source>
</evidence>
<evidence type="ECO:0000256" key="8">
    <source>
        <dbReference type="ARBA" id="ARBA00023268"/>
    </source>
</evidence>
<dbReference type="InterPro" id="IPR015886">
    <property type="entry name" value="H2TH_FPG"/>
</dbReference>
<keyword evidence="6" id="KW-0234">DNA repair</keyword>
<dbReference type="InterPro" id="IPR035937">
    <property type="entry name" value="FPG_N"/>
</dbReference>
<dbReference type="GO" id="GO:0006284">
    <property type="term" value="P:base-excision repair"/>
    <property type="evidence" value="ECO:0007669"/>
    <property type="project" value="InterPro"/>
</dbReference>
<reference evidence="11 12" key="1">
    <citation type="submission" date="2020-12" db="EMBL/GenBank/DDBJ databases">
        <title>HMF7856_wgs.fasta genome submission.</title>
        <authorList>
            <person name="Kang H."/>
            <person name="Kim H."/>
            <person name="Joh K."/>
        </authorList>
    </citation>
    <scope>NUCLEOTIDE SEQUENCE [LARGE SCALE GENOMIC DNA]</scope>
    <source>
        <strain evidence="11 12">HMF7856</strain>
    </source>
</reference>
<dbReference type="SMART" id="SM00898">
    <property type="entry name" value="Fapy_DNA_glyco"/>
    <property type="match status" value="1"/>
</dbReference>
<evidence type="ECO:0000256" key="4">
    <source>
        <dbReference type="ARBA" id="ARBA00022801"/>
    </source>
</evidence>
<comment type="similarity">
    <text evidence="2">Belongs to the FPG family.</text>
</comment>
<dbReference type="Proteomes" id="UP000429232">
    <property type="component" value="Chromosome"/>
</dbReference>
<sequence>MPEIPDLNIFVKNLSKRLVGKRLSNVVVLITRQLKVSSDDLAKALEGHILVGIERVGKELHFKFNNGTVLGIHLMLHGTLYWFEEKNENKFSIAELHFGKNLGLAITDWQKAVMLKLNPDPVKVPDALDVKAKYLETACAKTSHYIKTVLTDGKTVGGIGNAYVDEILYDAQISPFSKADKLPPKAIMAIAKSIKSVLKKAEDHIEGNFPDTISEKERDFLQVHRPKQAKTLSGEDILKAEIDKRKTYYTASQKLFE</sequence>
<dbReference type="EMBL" id="CP066775">
    <property type="protein sequence ID" value="QQL49913.1"/>
    <property type="molecule type" value="Genomic_DNA"/>
</dbReference>
<name>A0A6I4HZS9_9SPHI</name>
<evidence type="ECO:0000256" key="1">
    <source>
        <dbReference type="ARBA" id="ARBA00001668"/>
    </source>
</evidence>
<evidence type="ECO:0000256" key="6">
    <source>
        <dbReference type="ARBA" id="ARBA00023204"/>
    </source>
</evidence>
<dbReference type="SMART" id="SM01232">
    <property type="entry name" value="H2TH"/>
    <property type="match status" value="1"/>
</dbReference>
<dbReference type="Gene3D" id="1.10.8.50">
    <property type="match status" value="1"/>
</dbReference>
<dbReference type="SUPFAM" id="SSF81624">
    <property type="entry name" value="N-terminal domain of MutM-like DNA repair proteins"/>
    <property type="match status" value="1"/>
</dbReference>
<organism evidence="11 12">
    <name type="scientific">Mucilaginibacter ginkgonis</name>
    <dbReference type="NCBI Taxonomy" id="2682091"/>
    <lineage>
        <taxon>Bacteria</taxon>
        <taxon>Pseudomonadati</taxon>
        <taxon>Bacteroidota</taxon>
        <taxon>Sphingobacteriia</taxon>
        <taxon>Sphingobacteriales</taxon>
        <taxon>Sphingobacteriaceae</taxon>
        <taxon>Mucilaginibacter</taxon>
    </lineage>
</organism>
<comment type="catalytic activity">
    <reaction evidence="1">
        <text>Hydrolysis of DNA containing ring-opened 7-methylguanine residues, releasing 2,6-diamino-4-hydroxy-5-(N-methyl)formamidopyrimidine.</text>
        <dbReference type="EC" id="3.2.2.23"/>
    </reaction>
</comment>
<keyword evidence="9" id="KW-0326">Glycosidase</keyword>
<dbReference type="InterPro" id="IPR010979">
    <property type="entry name" value="Ribosomal_uS13-like_H2TH"/>
</dbReference>
<keyword evidence="3" id="KW-0227">DNA damage</keyword>
<dbReference type="PANTHER" id="PTHR22993">
    <property type="entry name" value="FORMAMIDOPYRIMIDINE-DNA GLYCOSYLASE"/>
    <property type="match status" value="1"/>
</dbReference>
<dbReference type="RefSeq" id="WP_157523378.1">
    <property type="nucleotide sequence ID" value="NZ_CP066775.1"/>
</dbReference>
<dbReference type="PANTHER" id="PTHR22993:SF9">
    <property type="entry name" value="FORMAMIDOPYRIMIDINE-DNA GLYCOSYLASE"/>
    <property type="match status" value="1"/>
</dbReference>
<evidence type="ECO:0000259" key="10">
    <source>
        <dbReference type="PROSITE" id="PS51068"/>
    </source>
</evidence>
<protein>
    <submittedName>
        <fullName evidence="11">Fpg/Nei family DNA glycosylase</fullName>
    </submittedName>
</protein>
<keyword evidence="8" id="KW-0511">Multifunctional enzyme</keyword>
<dbReference type="AlphaFoldDB" id="A0A6I4HZS9"/>
<feature type="domain" description="Formamidopyrimidine-DNA glycosylase catalytic" evidence="10">
    <location>
        <begin position="2"/>
        <end position="99"/>
    </location>
</feature>